<evidence type="ECO:0008006" key="3">
    <source>
        <dbReference type="Google" id="ProtNLM"/>
    </source>
</evidence>
<evidence type="ECO:0000313" key="1">
    <source>
        <dbReference type="EMBL" id="GAA4954902.1"/>
    </source>
</evidence>
<dbReference type="Proteomes" id="UP001501302">
    <property type="component" value="Unassembled WGS sequence"/>
</dbReference>
<proteinExistence type="predicted"/>
<gene>
    <name evidence="1" type="ORF">GCM10023314_30750</name>
</gene>
<name>A0ABP9GY87_9FLAO</name>
<sequence length="121" mass="13432">MREGSCGYIFDVSNNDKQMKTNIYILLILLLSFSFGNAQGTELALEVETSNTISVSNEDVNITVGTEINTVKENDSLLIDVNTFKASIARAASDIRIYLNRKRKVSNINLLFPKINKATKA</sequence>
<accession>A0ABP9GY87</accession>
<evidence type="ECO:0000313" key="2">
    <source>
        <dbReference type="Proteomes" id="UP001501302"/>
    </source>
</evidence>
<keyword evidence="2" id="KW-1185">Reference proteome</keyword>
<dbReference type="EMBL" id="BAABJJ010000044">
    <property type="protein sequence ID" value="GAA4954902.1"/>
    <property type="molecule type" value="Genomic_DNA"/>
</dbReference>
<reference evidence="2" key="1">
    <citation type="journal article" date="2019" name="Int. J. Syst. Evol. Microbiol.">
        <title>The Global Catalogue of Microorganisms (GCM) 10K type strain sequencing project: providing services to taxonomists for standard genome sequencing and annotation.</title>
        <authorList>
            <consortium name="The Broad Institute Genomics Platform"/>
            <consortium name="The Broad Institute Genome Sequencing Center for Infectious Disease"/>
            <person name="Wu L."/>
            <person name="Ma J."/>
        </authorList>
    </citation>
    <scope>NUCLEOTIDE SEQUENCE [LARGE SCALE GENOMIC DNA]</scope>
    <source>
        <strain evidence="2">JCM 18285</strain>
    </source>
</reference>
<protein>
    <recommendedName>
        <fullName evidence="3">Auto-transporter adhesin head GIN domain-containing protein</fullName>
    </recommendedName>
</protein>
<organism evidence="1 2">
    <name type="scientific">Algibacter agarivorans</name>
    <dbReference type="NCBI Taxonomy" id="1109741"/>
    <lineage>
        <taxon>Bacteria</taxon>
        <taxon>Pseudomonadati</taxon>
        <taxon>Bacteroidota</taxon>
        <taxon>Flavobacteriia</taxon>
        <taxon>Flavobacteriales</taxon>
        <taxon>Flavobacteriaceae</taxon>
        <taxon>Algibacter</taxon>
    </lineage>
</organism>
<comment type="caution">
    <text evidence="1">The sequence shown here is derived from an EMBL/GenBank/DDBJ whole genome shotgun (WGS) entry which is preliminary data.</text>
</comment>